<evidence type="ECO:0000313" key="4">
    <source>
        <dbReference type="Proteomes" id="UP000631553"/>
    </source>
</evidence>
<dbReference type="EMBL" id="JACCCQ010000001">
    <property type="protein sequence ID" value="NYF59659.1"/>
    <property type="molecule type" value="Genomic_DNA"/>
</dbReference>
<evidence type="ECO:0008006" key="5">
    <source>
        <dbReference type="Google" id="ProtNLM"/>
    </source>
</evidence>
<dbReference type="Proteomes" id="UP000631553">
    <property type="component" value="Unassembled WGS sequence"/>
</dbReference>
<reference evidence="3 4" key="1">
    <citation type="submission" date="2020-07" db="EMBL/GenBank/DDBJ databases">
        <title>Sequencing the genomes of 1000 actinobacteria strains.</title>
        <authorList>
            <person name="Klenk H.-P."/>
        </authorList>
    </citation>
    <scope>NUCLEOTIDE SEQUENCE [LARGE SCALE GENOMIC DNA]</scope>
    <source>
        <strain evidence="3 4">DSM 43814</strain>
    </source>
</reference>
<keyword evidence="2" id="KW-0472">Membrane</keyword>
<gene>
    <name evidence="3" type="ORF">HDA35_005490</name>
</gene>
<comment type="caution">
    <text evidence="3">The sequence shown here is derived from an EMBL/GenBank/DDBJ whole genome shotgun (WGS) entry which is preliminary data.</text>
</comment>
<keyword evidence="2" id="KW-1133">Transmembrane helix</keyword>
<keyword evidence="4" id="KW-1185">Reference proteome</keyword>
<accession>A0ABX2RSY5</accession>
<keyword evidence="2" id="KW-0812">Transmembrane</keyword>
<feature type="transmembrane region" description="Helical" evidence="2">
    <location>
        <begin position="20"/>
        <end position="44"/>
    </location>
</feature>
<name>A0ABX2RSY5_9ACTN</name>
<feature type="compositionally biased region" description="Basic residues" evidence="1">
    <location>
        <begin position="183"/>
        <end position="195"/>
    </location>
</feature>
<evidence type="ECO:0000256" key="1">
    <source>
        <dbReference type="SAM" id="MobiDB-lite"/>
    </source>
</evidence>
<feature type="region of interest" description="Disordered" evidence="1">
    <location>
        <begin position="157"/>
        <end position="195"/>
    </location>
</feature>
<evidence type="ECO:0000313" key="3">
    <source>
        <dbReference type="EMBL" id="NYF59659.1"/>
    </source>
</evidence>
<sequence>MGHDGAEPSAPPGRWSGGSVGWQVILMVGGFAAFLGVLGLLLLVQGVTATLAEYAGSPGQVRVSRCVPFEGKNEGWTCTGEFVADGGAFRIPEVTIEPYLEERPTAPVPARVVDRRSDEAWIPSLVPLTAGGGGLAFLGMAGWVVWGVFRPGDPEENLSKRARRRLERQRRGPAGPPQLGNRARSRRRRRRRSAT</sequence>
<protein>
    <recommendedName>
        <fullName evidence="5">DUF3592 domain-containing protein</fullName>
    </recommendedName>
</protein>
<organism evidence="3 4">
    <name type="scientific">Micromonospora purpureochromogenes</name>
    <dbReference type="NCBI Taxonomy" id="47872"/>
    <lineage>
        <taxon>Bacteria</taxon>
        <taxon>Bacillati</taxon>
        <taxon>Actinomycetota</taxon>
        <taxon>Actinomycetes</taxon>
        <taxon>Micromonosporales</taxon>
        <taxon>Micromonosporaceae</taxon>
        <taxon>Micromonospora</taxon>
    </lineage>
</organism>
<evidence type="ECO:0000256" key="2">
    <source>
        <dbReference type="SAM" id="Phobius"/>
    </source>
</evidence>
<proteinExistence type="predicted"/>
<dbReference type="RefSeq" id="WP_179805309.1">
    <property type="nucleotide sequence ID" value="NZ_JACCCQ010000001.1"/>
</dbReference>